<organism evidence="1 2">
    <name type="scientific">Collimonas arenae</name>
    <dbReference type="NCBI Taxonomy" id="279058"/>
    <lineage>
        <taxon>Bacteria</taxon>
        <taxon>Pseudomonadati</taxon>
        <taxon>Pseudomonadota</taxon>
        <taxon>Betaproteobacteria</taxon>
        <taxon>Burkholderiales</taxon>
        <taxon>Oxalobacteraceae</taxon>
        <taxon>Collimonas</taxon>
    </lineage>
</organism>
<gene>
    <name evidence="1" type="ORF">CAter282_0024</name>
</gene>
<proteinExistence type="predicted"/>
<keyword evidence="2" id="KW-1185">Reference proteome</keyword>
<dbReference type="AlphaFoldDB" id="A0A127QCR1"/>
<protein>
    <submittedName>
        <fullName evidence="1">Uncharacterized protein</fullName>
    </submittedName>
</protein>
<name>A0A127QCR1_9BURK</name>
<dbReference type="PATRIC" id="fig|279058.17.peg.25"/>
<reference evidence="1 2" key="1">
    <citation type="submission" date="2015-11" db="EMBL/GenBank/DDBJ databases">
        <title>Exploring the genomic traits of fungus-feeding bacterial genus Collimonas.</title>
        <authorList>
            <person name="Song C."/>
            <person name="Schmidt R."/>
            <person name="de Jager V."/>
            <person name="Krzyzanowska D."/>
            <person name="Jongedijk E."/>
            <person name="Cankar K."/>
            <person name="Beekwilder J."/>
            <person name="van Veen A."/>
            <person name="de Boer W."/>
            <person name="van Veen J.A."/>
            <person name="Garbeva P."/>
        </authorList>
    </citation>
    <scope>NUCLEOTIDE SEQUENCE [LARGE SCALE GENOMIC DNA]</scope>
    <source>
        <strain evidence="1 2">Ter282</strain>
    </source>
</reference>
<evidence type="ECO:0000313" key="2">
    <source>
        <dbReference type="Proteomes" id="UP000071778"/>
    </source>
</evidence>
<evidence type="ECO:0000313" key="1">
    <source>
        <dbReference type="EMBL" id="AMP07848.1"/>
    </source>
</evidence>
<sequence length="67" mass="7377">MQLHAVGKNATNPAFIQFKCKVLAISVSFIARMETIAQQDSGYRMNKQLSAGLRQFHVTPGSPVLTQ</sequence>
<accession>A0A127QCR1</accession>
<dbReference type="Proteomes" id="UP000071778">
    <property type="component" value="Chromosome"/>
</dbReference>
<dbReference type="EMBL" id="CP013235">
    <property type="protein sequence ID" value="AMP07848.1"/>
    <property type="molecule type" value="Genomic_DNA"/>
</dbReference>